<dbReference type="InterPro" id="IPR012677">
    <property type="entry name" value="Nucleotide-bd_a/b_plait_sf"/>
</dbReference>
<evidence type="ECO:0000313" key="8">
    <source>
        <dbReference type="Proteomes" id="UP001311799"/>
    </source>
</evidence>
<reference evidence="7 8" key="1">
    <citation type="submission" date="2023-10" db="EMBL/GenBank/DDBJ databases">
        <title>Comparative genomics analysis reveals potential genetic determinants of host preference in Cryptosporidium xiaoi.</title>
        <authorList>
            <person name="Xiao L."/>
            <person name="Li J."/>
        </authorList>
    </citation>
    <scope>NUCLEOTIDE SEQUENCE [LARGE SCALE GENOMIC DNA]</scope>
    <source>
        <strain evidence="7 8">52996</strain>
    </source>
</reference>
<dbReference type="InterPro" id="IPR051945">
    <property type="entry name" value="RRM_MRD1_RNA_proc_ribogen"/>
</dbReference>
<evidence type="ECO:0000256" key="3">
    <source>
        <dbReference type="ARBA" id="ARBA00022884"/>
    </source>
</evidence>
<evidence type="ECO:0000256" key="4">
    <source>
        <dbReference type="ARBA" id="ARBA00023242"/>
    </source>
</evidence>
<name>A0AAV9Y1P0_9CRYT</name>
<comment type="caution">
    <text evidence="7">The sequence shown here is derived from an EMBL/GenBank/DDBJ whole genome shotgun (WGS) entry which is preliminary data.</text>
</comment>
<organism evidence="7 8">
    <name type="scientific">Cryptosporidium xiaoi</name>
    <dbReference type="NCBI Taxonomy" id="659607"/>
    <lineage>
        <taxon>Eukaryota</taxon>
        <taxon>Sar</taxon>
        <taxon>Alveolata</taxon>
        <taxon>Apicomplexa</taxon>
        <taxon>Conoidasida</taxon>
        <taxon>Coccidia</taxon>
        <taxon>Eucoccidiorida</taxon>
        <taxon>Eimeriorina</taxon>
        <taxon>Cryptosporidiidae</taxon>
        <taxon>Cryptosporidium</taxon>
    </lineage>
</organism>
<dbReference type="PANTHER" id="PTHR48039">
    <property type="entry name" value="RNA-BINDING MOTIF PROTEIN 14B"/>
    <property type="match status" value="1"/>
</dbReference>
<dbReference type="SMART" id="SM00360">
    <property type="entry name" value="RRM"/>
    <property type="match status" value="1"/>
</dbReference>
<keyword evidence="2" id="KW-0677">Repeat</keyword>
<comment type="subcellular location">
    <subcellularLocation>
        <location evidence="1">Nucleus</location>
    </subcellularLocation>
</comment>
<dbReference type="InterPro" id="IPR000504">
    <property type="entry name" value="RRM_dom"/>
</dbReference>
<dbReference type="SUPFAM" id="SSF54928">
    <property type="entry name" value="RNA-binding domain, RBD"/>
    <property type="match status" value="1"/>
</dbReference>
<dbReference type="GO" id="GO:0005730">
    <property type="term" value="C:nucleolus"/>
    <property type="evidence" value="ECO:0007669"/>
    <property type="project" value="TreeGrafter"/>
</dbReference>
<keyword evidence="3 5" id="KW-0694">RNA-binding</keyword>
<sequence>MSKMDDTIEGKTVFLRNVPFEISENDLKRLIEAKFGEVEYVKIVVSRITKLPKGVAFVKFQNKDSVEKMLSNEKKANEYFENNVIRTKLDVRKDVKYTKTLLIPPDLGIQFNGRRIYAHLALSKSEAESIERKKHSIGSDHKLESEFELIRQGLILPGMKEAEGMSEHDLKLRENSWKELKFKMKNPNYELNKLSLCIRNIPTNINQGQLGNIIFDKISNLETDFVKKLVADIISELEEKSLSEKYSYTENNRILCRLRKSVNSPKKSKSVLKGLVKKVRIIRKNSNKTSKSMGYGFVYTNSFFLSKAILNTLNNNPSVFTPEKRPIVEFAIDDKRALYLQRKNEFKKKMNGNFCKYLDKGEKVTKMEKIGRGKRQRMKK</sequence>
<dbReference type="Proteomes" id="UP001311799">
    <property type="component" value="Unassembled WGS sequence"/>
</dbReference>
<dbReference type="Gene3D" id="3.30.70.330">
    <property type="match status" value="2"/>
</dbReference>
<keyword evidence="8" id="KW-1185">Reference proteome</keyword>
<protein>
    <recommendedName>
        <fullName evidence="6">RRM domain-containing protein</fullName>
    </recommendedName>
</protein>
<gene>
    <name evidence="7" type="ORF">RS030_132089</name>
</gene>
<evidence type="ECO:0000313" key="7">
    <source>
        <dbReference type="EMBL" id="KAK6590747.1"/>
    </source>
</evidence>
<dbReference type="AlphaFoldDB" id="A0AAV9Y1P0"/>
<accession>A0AAV9Y1P0</accession>
<dbReference type="PANTHER" id="PTHR48039:SF5">
    <property type="entry name" value="RNA-BINDING PROTEIN 28"/>
    <property type="match status" value="1"/>
</dbReference>
<evidence type="ECO:0000256" key="2">
    <source>
        <dbReference type="ARBA" id="ARBA00022737"/>
    </source>
</evidence>
<evidence type="ECO:0000256" key="1">
    <source>
        <dbReference type="ARBA" id="ARBA00004123"/>
    </source>
</evidence>
<dbReference type="Pfam" id="PF00076">
    <property type="entry name" value="RRM_1"/>
    <property type="match status" value="1"/>
</dbReference>
<dbReference type="EMBL" id="JAWDEY010000004">
    <property type="protein sequence ID" value="KAK6590747.1"/>
    <property type="molecule type" value="Genomic_DNA"/>
</dbReference>
<dbReference type="PROSITE" id="PS50102">
    <property type="entry name" value="RRM"/>
    <property type="match status" value="1"/>
</dbReference>
<dbReference type="GO" id="GO:0003729">
    <property type="term" value="F:mRNA binding"/>
    <property type="evidence" value="ECO:0007669"/>
    <property type="project" value="TreeGrafter"/>
</dbReference>
<feature type="domain" description="RRM" evidence="6">
    <location>
        <begin position="11"/>
        <end position="92"/>
    </location>
</feature>
<keyword evidence="4" id="KW-0539">Nucleus</keyword>
<evidence type="ECO:0000256" key="5">
    <source>
        <dbReference type="PROSITE-ProRule" id="PRU00176"/>
    </source>
</evidence>
<evidence type="ECO:0000259" key="6">
    <source>
        <dbReference type="PROSITE" id="PS50102"/>
    </source>
</evidence>
<proteinExistence type="predicted"/>
<dbReference type="InterPro" id="IPR035979">
    <property type="entry name" value="RBD_domain_sf"/>
</dbReference>